<dbReference type="PROSITE" id="PS00211">
    <property type="entry name" value="ABC_TRANSPORTER_1"/>
    <property type="match status" value="1"/>
</dbReference>
<keyword evidence="4 6" id="KW-0067">ATP-binding</keyword>
<dbReference type="InterPro" id="IPR003593">
    <property type="entry name" value="AAA+_ATPase"/>
</dbReference>
<dbReference type="InterPro" id="IPR008995">
    <property type="entry name" value="Mo/tungstate-bd_C_term_dom"/>
</dbReference>
<evidence type="ECO:0000256" key="3">
    <source>
        <dbReference type="ARBA" id="ARBA00022741"/>
    </source>
</evidence>
<dbReference type="InterPro" id="IPR050093">
    <property type="entry name" value="ABC_SmlMolc_Importer"/>
</dbReference>
<evidence type="ECO:0000313" key="7">
    <source>
        <dbReference type="Proteomes" id="UP001208771"/>
    </source>
</evidence>
<dbReference type="Pfam" id="PF00005">
    <property type="entry name" value="ABC_tran"/>
    <property type="match status" value="1"/>
</dbReference>
<dbReference type="GO" id="GO:0005524">
    <property type="term" value="F:ATP binding"/>
    <property type="evidence" value="ECO:0007669"/>
    <property type="project" value="UniProtKB-KW"/>
</dbReference>
<dbReference type="Gene3D" id="2.40.50.100">
    <property type="match status" value="1"/>
</dbReference>
<evidence type="ECO:0000256" key="1">
    <source>
        <dbReference type="ARBA" id="ARBA00005417"/>
    </source>
</evidence>
<dbReference type="SMART" id="SM00382">
    <property type="entry name" value="AAA"/>
    <property type="match status" value="1"/>
</dbReference>
<dbReference type="SUPFAM" id="SSF50331">
    <property type="entry name" value="MOP-like"/>
    <property type="match status" value="1"/>
</dbReference>
<dbReference type="FunFam" id="3.40.50.300:FF:000425">
    <property type="entry name" value="Probable ABC transporter, ATP-binding subunit"/>
    <property type="match status" value="1"/>
</dbReference>
<gene>
    <name evidence="6" type="ORF">NOF55_20110</name>
</gene>
<dbReference type="EMBL" id="JANFPI010000007">
    <property type="protein sequence ID" value="MCX8999416.1"/>
    <property type="molecule type" value="Genomic_DNA"/>
</dbReference>
<keyword evidence="7" id="KW-1185">Reference proteome</keyword>
<dbReference type="InterPro" id="IPR013611">
    <property type="entry name" value="Transp-assoc_OB_typ2"/>
</dbReference>
<dbReference type="PANTHER" id="PTHR42781">
    <property type="entry name" value="SPERMIDINE/PUTRESCINE IMPORT ATP-BINDING PROTEIN POTA"/>
    <property type="match status" value="1"/>
</dbReference>
<dbReference type="GO" id="GO:0043190">
    <property type="term" value="C:ATP-binding cassette (ABC) transporter complex"/>
    <property type="evidence" value="ECO:0007669"/>
    <property type="project" value="InterPro"/>
</dbReference>
<dbReference type="PROSITE" id="PS50893">
    <property type="entry name" value="ABC_TRANSPORTER_2"/>
    <property type="match status" value="1"/>
</dbReference>
<name>A0AAE3N3B5_9HYPH</name>
<dbReference type="GO" id="GO:0016887">
    <property type="term" value="F:ATP hydrolysis activity"/>
    <property type="evidence" value="ECO:0007669"/>
    <property type="project" value="InterPro"/>
</dbReference>
<feature type="domain" description="ABC transporter" evidence="5">
    <location>
        <begin position="4"/>
        <end position="240"/>
    </location>
</feature>
<reference evidence="6" key="1">
    <citation type="submission" date="2022-07" db="EMBL/GenBank/DDBJ databases">
        <title>Ectorhizobium quercum gen.nov., sp. nov.</title>
        <authorList>
            <person name="Ma T."/>
            <person name="Li Y."/>
        </authorList>
    </citation>
    <scope>NUCLEOTIDE SEQUENCE</scope>
    <source>
        <strain evidence="6">BDR2-2</strain>
    </source>
</reference>
<dbReference type="PANTHER" id="PTHR42781:SF4">
    <property type="entry name" value="SPERMIDINE_PUTRESCINE IMPORT ATP-BINDING PROTEIN POTA"/>
    <property type="match status" value="1"/>
</dbReference>
<dbReference type="Gene3D" id="3.40.50.300">
    <property type="entry name" value="P-loop containing nucleotide triphosphate hydrolases"/>
    <property type="match status" value="1"/>
</dbReference>
<comment type="caution">
    <text evidence="6">The sequence shown here is derived from an EMBL/GenBank/DDBJ whole genome shotgun (WGS) entry which is preliminary data.</text>
</comment>
<evidence type="ECO:0000256" key="4">
    <source>
        <dbReference type="ARBA" id="ARBA00022840"/>
    </source>
</evidence>
<dbReference type="InterPro" id="IPR017871">
    <property type="entry name" value="ABC_transporter-like_CS"/>
</dbReference>
<dbReference type="GO" id="GO:0022857">
    <property type="term" value="F:transmembrane transporter activity"/>
    <property type="evidence" value="ECO:0007669"/>
    <property type="project" value="InterPro"/>
</dbReference>
<sequence length="355" mass="38543">MAELVLSGITKSYGNVSVIKGLDLSISKGEFVSLLGSSGCGKSTTLAMIAGLEAPSSGKILFRDKPLASPVDNIFVEPEDRQFGVVFQSYALWPHMTVEQNLAFPLKIRRIAPEERSRRIAETLELVGLSGLEKRYPGQLSGGQQQRVGLARALVYRPQLLLLDEPLSNLDALLREQARVWLKEIQLRLGITTIYVTHDQTEALSLSDRIVVMKNGVVEQVGSPTEIYERPATPFVAEFVGSSNFFPATVADAAADSARLELPGGQTAVVQIAGSLAAGQKIRLSLRPERLKAEQTPGLSNALKVTLKRNVYVGERFSYECELDGQSLQAFGDHPLPEGAVELYFSPSSATIFAA</sequence>
<organism evidence="6 7">
    <name type="scientific">Ectorhizobium quercum</name>
    <dbReference type="NCBI Taxonomy" id="2965071"/>
    <lineage>
        <taxon>Bacteria</taxon>
        <taxon>Pseudomonadati</taxon>
        <taxon>Pseudomonadota</taxon>
        <taxon>Alphaproteobacteria</taxon>
        <taxon>Hyphomicrobiales</taxon>
        <taxon>Rhizobiaceae</taxon>
        <taxon>Ectorhizobium</taxon>
    </lineage>
</organism>
<dbReference type="SUPFAM" id="SSF52540">
    <property type="entry name" value="P-loop containing nucleoside triphosphate hydrolases"/>
    <property type="match status" value="1"/>
</dbReference>
<dbReference type="InterPro" id="IPR027417">
    <property type="entry name" value="P-loop_NTPase"/>
</dbReference>
<dbReference type="InterPro" id="IPR003439">
    <property type="entry name" value="ABC_transporter-like_ATP-bd"/>
</dbReference>
<dbReference type="Proteomes" id="UP001208771">
    <property type="component" value="Unassembled WGS sequence"/>
</dbReference>
<dbReference type="Pfam" id="PF08402">
    <property type="entry name" value="TOBE_2"/>
    <property type="match status" value="1"/>
</dbReference>
<evidence type="ECO:0000259" key="5">
    <source>
        <dbReference type="PROSITE" id="PS50893"/>
    </source>
</evidence>
<dbReference type="GO" id="GO:0015697">
    <property type="term" value="P:quaternary ammonium group transport"/>
    <property type="evidence" value="ECO:0007669"/>
    <property type="project" value="UniProtKB-ARBA"/>
</dbReference>
<comment type="similarity">
    <text evidence="1">Belongs to the ABC transporter superfamily.</text>
</comment>
<protein>
    <submittedName>
        <fullName evidence="6">ABC transporter ATP-binding protein</fullName>
    </submittedName>
</protein>
<evidence type="ECO:0000256" key="2">
    <source>
        <dbReference type="ARBA" id="ARBA00022448"/>
    </source>
</evidence>
<dbReference type="AlphaFoldDB" id="A0AAE3N3B5"/>
<dbReference type="RefSeq" id="WP_306412904.1">
    <property type="nucleotide sequence ID" value="NZ_JANFPI010000007.1"/>
</dbReference>
<evidence type="ECO:0000313" key="6">
    <source>
        <dbReference type="EMBL" id="MCX8999416.1"/>
    </source>
</evidence>
<keyword evidence="3" id="KW-0547">Nucleotide-binding</keyword>
<accession>A0AAE3N3B5</accession>
<proteinExistence type="inferred from homology"/>
<keyword evidence="2" id="KW-0813">Transport</keyword>